<proteinExistence type="predicted"/>
<evidence type="ECO:0000313" key="1">
    <source>
        <dbReference type="EMBL" id="RAG85825.1"/>
    </source>
</evidence>
<dbReference type="RefSeq" id="WP_111500527.1">
    <property type="nucleotide sequence ID" value="NZ_QKYN01000037.1"/>
</dbReference>
<protein>
    <submittedName>
        <fullName evidence="1">Uncharacterized protein</fullName>
    </submittedName>
</protein>
<reference evidence="1 2" key="1">
    <citation type="submission" date="2018-06" db="EMBL/GenBank/DDBJ databases">
        <title>Streptacidiphilus pinicola sp. nov., isolated from pine grove soil.</title>
        <authorList>
            <person name="Roh S.G."/>
            <person name="Park S."/>
            <person name="Kim M.-K."/>
            <person name="Yun B.-R."/>
            <person name="Park J."/>
            <person name="Kim M.J."/>
            <person name="Kim Y.S."/>
            <person name="Kim S.B."/>
        </authorList>
    </citation>
    <scope>NUCLEOTIDE SEQUENCE [LARGE SCALE GENOMIC DNA]</scope>
    <source>
        <strain evidence="1 2">MMS16-CNU450</strain>
    </source>
</reference>
<evidence type="ECO:0000313" key="2">
    <source>
        <dbReference type="Proteomes" id="UP000248889"/>
    </source>
</evidence>
<keyword evidence="2" id="KW-1185">Reference proteome</keyword>
<name>A0A2X0K971_9ACTN</name>
<accession>A0A2X0K971</accession>
<dbReference type="Proteomes" id="UP000248889">
    <property type="component" value="Unassembled WGS sequence"/>
</dbReference>
<sequence>MLNPWFTYENESLCWALEFPDGHPVDALRAWQRRVLESGERHRVYRVRAVRALDYRAERDGFLADFLDDHPDRLKRALPYQELIPGVVFNEGLWLDVSAVLAVDLAEGRVGEVEAETMSPLTALPSVFTHRYDTTVVPLELRGRQLLDDEGRSGPYRCEVVPGGNIWFPWNPAPYDLLGADGDFLDNRRLASRNSARLNAFLREVTAATAEAGGAWLGAVDVSPSVAFQVDDDGVLLDAEHRLDVVWDAPPAADPADAVGAGLAWFAAHPPPAGRQAVIRVALTADSRWHAATTEALTAAVATAAGLAGYAWSAPDAVAKVQITNDRGEHLLGRRRLAAARG</sequence>
<gene>
    <name evidence="1" type="ORF">DN069_09990</name>
</gene>
<comment type="caution">
    <text evidence="1">The sequence shown here is derived from an EMBL/GenBank/DDBJ whole genome shotgun (WGS) entry which is preliminary data.</text>
</comment>
<organism evidence="1 2">
    <name type="scientific">Streptacidiphilus pinicola</name>
    <dbReference type="NCBI Taxonomy" id="2219663"/>
    <lineage>
        <taxon>Bacteria</taxon>
        <taxon>Bacillati</taxon>
        <taxon>Actinomycetota</taxon>
        <taxon>Actinomycetes</taxon>
        <taxon>Kitasatosporales</taxon>
        <taxon>Streptomycetaceae</taxon>
        <taxon>Streptacidiphilus</taxon>
    </lineage>
</organism>
<dbReference type="EMBL" id="QKYN01000037">
    <property type="protein sequence ID" value="RAG85825.1"/>
    <property type="molecule type" value="Genomic_DNA"/>
</dbReference>
<dbReference type="AlphaFoldDB" id="A0A2X0K971"/>